<protein>
    <submittedName>
        <fullName evidence="1">Uncharacterized protein</fullName>
    </submittedName>
</protein>
<dbReference type="AlphaFoldDB" id="A0A1W2G9P4"/>
<dbReference type="STRING" id="692418.SAMN04488029_1389"/>
<evidence type="ECO:0000313" key="2">
    <source>
        <dbReference type="Proteomes" id="UP000192472"/>
    </source>
</evidence>
<dbReference type="Proteomes" id="UP000192472">
    <property type="component" value="Unassembled WGS sequence"/>
</dbReference>
<accession>A0A1W2G9P4</accession>
<sequence length="180" mass="20566">MKKVIVLCLYMAIFRMGICQVEKINNGYNLESHCASDDCKYFKFENDILYPQNEGTDWRMTNAEVALKKTGNYLLTGDLNVKGEEIGVRLRLEIEFFDANDEVIHAAQTDLIEYYSAPNYAEPIVISGVINSEIVSQMSYLSFLVIESENVPYYELSTDCYGPCNNYQLNASIKAFRKSK</sequence>
<reference evidence="1 2" key="1">
    <citation type="submission" date="2017-04" db="EMBL/GenBank/DDBJ databases">
        <authorList>
            <person name="Afonso C.L."/>
            <person name="Miller P.J."/>
            <person name="Scott M.A."/>
            <person name="Spackman E."/>
            <person name="Goraichik I."/>
            <person name="Dimitrov K.M."/>
            <person name="Suarez D.L."/>
            <person name="Swayne D.E."/>
        </authorList>
    </citation>
    <scope>NUCLEOTIDE SEQUENCE [LARGE SCALE GENOMIC DNA]</scope>
    <source>
        <strain evidence="1 2">DSM 26133</strain>
    </source>
</reference>
<dbReference type="EMBL" id="FWYF01000001">
    <property type="protein sequence ID" value="SMD33026.1"/>
    <property type="molecule type" value="Genomic_DNA"/>
</dbReference>
<gene>
    <name evidence="1" type="ORF">SAMN04488029_1389</name>
</gene>
<keyword evidence="2" id="KW-1185">Reference proteome</keyword>
<organism evidence="1 2">
    <name type="scientific">Reichenbachiella faecimaris</name>
    <dbReference type="NCBI Taxonomy" id="692418"/>
    <lineage>
        <taxon>Bacteria</taxon>
        <taxon>Pseudomonadati</taxon>
        <taxon>Bacteroidota</taxon>
        <taxon>Cytophagia</taxon>
        <taxon>Cytophagales</taxon>
        <taxon>Reichenbachiellaceae</taxon>
        <taxon>Reichenbachiella</taxon>
    </lineage>
</organism>
<name>A0A1W2G9P4_REIFA</name>
<proteinExistence type="predicted"/>
<evidence type="ECO:0000313" key="1">
    <source>
        <dbReference type="EMBL" id="SMD33026.1"/>
    </source>
</evidence>
<dbReference type="RefSeq" id="WP_139793776.1">
    <property type="nucleotide sequence ID" value="NZ_FWYF01000001.1"/>
</dbReference>
<dbReference type="OrthoDB" id="980967at2"/>